<sequence>MRVIHHTAKYLPPSQTFIFDLTEYLDKRLDESLIVTHGLMGNADKTNIPIKQVSLTGLPVWRRKIQNYISKLRGRAPNLHFGHWLKTISERKPDVVHCHFGNSAYFHQKFLDAHNLSIPTLVSFHGYDVFLANKIAPDYITTIQTLAKAKTLFTCPSNYLARHAIKVFSLPESQVRVVPNGFNPELFQLRTNKALDSNQIVITHVGRFENWKGQEDLIRAISELDKVGVSNVYLQLIGDGEAFNSMKNLAQELQISDRVRFLGLVSHQKVASTLRKTDLYVHPSSTGKNGQAETFGVAILEAIAIGLPVIMTNAGGMKEIIPSPHPQFAQVVQEKSPKALAESIQQWLHHQEDYSEQDFMAFRDTVLGLNNMERTGQLIQKLYNEVSQ</sequence>
<comment type="caution">
    <text evidence="3">The sequence shown here is derived from an EMBL/GenBank/DDBJ whole genome shotgun (WGS) entry which is preliminary data.</text>
</comment>
<feature type="domain" description="Glycosyl transferase family 1" evidence="1">
    <location>
        <begin position="190"/>
        <end position="354"/>
    </location>
</feature>
<dbReference type="EMBL" id="JAMQGP010000011">
    <property type="protein sequence ID" value="MCM2681482.1"/>
    <property type="molecule type" value="Genomic_DNA"/>
</dbReference>
<evidence type="ECO:0000313" key="3">
    <source>
        <dbReference type="EMBL" id="MCM2681482.1"/>
    </source>
</evidence>
<feature type="domain" description="Glycosyltransferase subfamily 4-like N-terminal" evidence="2">
    <location>
        <begin position="15"/>
        <end position="185"/>
    </location>
</feature>
<dbReference type="InterPro" id="IPR028098">
    <property type="entry name" value="Glyco_trans_4-like_N"/>
</dbReference>
<evidence type="ECO:0000313" key="4">
    <source>
        <dbReference type="Proteomes" id="UP001165393"/>
    </source>
</evidence>
<dbReference type="RefSeq" id="WP_251262962.1">
    <property type="nucleotide sequence ID" value="NZ_JAMQGP010000011.1"/>
</dbReference>
<dbReference type="Pfam" id="PF00534">
    <property type="entry name" value="Glycos_transf_1"/>
    <property type="match status" value="1"/>
</dbReference>
<dbReference type="Gene3D" id="3.40.50.2000">
    <property type="entry name" value="Glycogen Phosphorylase B"/>
    <property type="match status" value="2"/>
</dbReference>
<dbReference type="CDD" id="cd03801">
    <property type="entry name" value="GT4_PimA-like"/>
    <property type="match status" value="1"/>
</dbReference>
<dbReference type="GO" id="GO:0016757">
    <property type="term" value="F:glycosyltransferase activity"/>
    <property type="evidence" value="ECO:0007669"/>
    <property type="project" value="InterPro"/>
</dbReference>
<gene>
    <name evidence="3" type="ORF">NAF29_17690</name>
</gene>
<dbReference type="Proteomes" id="UP001165393">
    <property type="component" value="Unassembled WGS sequence"/>
</dbReference>
<dbReference type="InterPro" id="IPR001296">
    <property type="entry name" value="Glyco_trans_1"/>
</dbReference>
<dbReference type="PANTHER" id="PTHR45947">
    <property type="entry name" value="SULFOQUINOVOSYL TRANSFERASE SQD2"/>
    <property type="match status" value="1"/>
</dbReference>
<proteinExistence type="predicted"/>
<accession>A0AA41WBL8</accession>
<dbReference type="AlphaFoldDB" id="A0AA41WBL8"/>
<reference evidence="3 4" key="1">
    <citation type="journal article" date="2013" name="Antonie Van Leeuwenhoek">
        <title>Echinimonas agarilytica gen. nov., sp. nov., a new gammaproteobacterium isolated from the sea urchin Strongylocentrotus intermedius.</title>
        <authorList>
            <person name="Nedashkovskaya O.I."/>
            <person name="Stenkova A.M."/>
            <person name="Zhukova N.V."/>
            <person name="Van Trappen S."/>
            <person name="Lee J.S."/>
            <person name="Kim S.B."/>
        </authorList>
    </citation>
    <scope>NUCLEOTIDE SEQUENCE [LARGE SCALE GENOMIC DNA]</scope>
    <source>
        <strain evidence="3 4">KMM 6351</strain>
    </source>
</reference>
<name>A0AA41WBL8_9GAMM</name>
<dbReference type="SUPFAM" id="SSF53756">
    <property type="entry name" value="UDP-Glycosyltransferase/glycogen phosphorylase"/>
    <property type="match status" value="1"/>
</dbReference>
<dbReference type="InterPro" id="IPR050194">
    <property type="entry name" value="Glycosyltransferase_grp1"/>
</dbReference>
<evidence type="ECO:0000259" key="2">
    <source>
        <dbReference type="Pfam" id="PF13439"/>
    </source>
</evidence>
<dbReference type="Pfam" id="PF13439">
    <property type="entry name" value="Glyco_transf_4"/>
    <property type="match status" value="1"/>
</dbReference>
<evidence type="ECO:0000259" key="1">
    <source>
        <dbReference type="Pfam" id="PF00534"/>
    </source>
</evidence>
<keyword evidence="4" id="KW-1185">Reference proteome</keyword>
<dbReference type="PANTHER" id="PTHR45947:SF3">
    <property type="entry name" value="SULFOQUINOVOSYL TRANSFERASE SQD2"/>
    <property type="match status" value="1"/>
</dbReference>
<organism evidence="3 4">
    <name type="scientific">Echinimonas agarilytica</name>
    <dbReference type="NCBI Taxonomy" id="1215918"/>
    <lineage>
        <taxon>Bacteria</taxon>
        <taxon>Pseudomonadati</taxon>
        <taxon>Pseudomonadota</taxon>
        <taxon>Gammaproteobacteria</taxon>
        <taxon>Alteromonadales</taxon>
        <taxon>Echinimonadaceae</taxon>
        <taxon>Echinimonas</taxon>
    </lineage>
</organism>
<protein>
    <submittedName>
        <fullName evidence="3">Glycosyltransferase family 4 protein</fullName>
    </submittedName>
</protein>